<feature type="domain" description="Intradiol ring-cleavage dioxygenases" evidence="4">
    <location>
        <begin position="36"/>
        <end position="105"/>
    </location>
</feature>
<keyword evidence="2 5" id="KW-0223">Dioxygenase</keyword>
<dbReference type="SUPFAM" id="SSF49482">
    <property type="entry name" value="Aromatic compound dioxygenase"/>
    <property type="match status" value="1"/>
</dbReference>
<keyword evidence="3 5" id="KW-0560">Oxidoreductase</keyword>
<dbReference type="NCBIfam" id="TIGR02423">
    <property type="entry name" value="protocat_alph"/>
    <property type="match status" value="1"/>
</dbReference>
<dbReference type="GO" id="GO:0018578">
    <property type="term" value="F:protocatechuate 3,4-dioxygenase activity"/>
    <property type="evidence" value="ECO:0007669"/>
    <property type="project" value="UniProtKB-EC"/>
</dbReference>
<dbReference type="PANTHER" id="PTHR33711:SF9">
    <property type="entry name" value="PROTOCATECHUATE 3,4-DIOXYGENASE ALPHA CHAIN"/>
    <property type="match status" value="1"/>
</dbReference>
<comment type="similarity">
    <text evidence="1">Belongs to the intradiol ring-cleavage dioxygenase family.</text>
</comment>
<dbReference type="InterPro" id="IPR012786">
    <property type="entry name" value="Protocat_dOase_a"/>
</dbReference>
<dbReference type="Pfam" id="PF00775">
    <property type="entry name" value="Dioxygenase_C"/>
    <property type="match status" value="1"/>
</dbReference>
<dbReference type="AlphaFoldDB" id="A0A449GY19"/>
<dbReference type="GO" id="GO:0008199">
    <property type="term" value="F:ferric iron binding"/>
    <property type="evidence" value="ECO:0007669"/>
    <property type="project" value="InterPro"/>
</dbReference>
<dbReference type="InterPro" id="IPR050770">
    <property type="entry name" value="Intradiol_RC_Dioxygenase"/>
</dbReference>
<evidence type="ECO:0000256" key="2">
    <source>
        <dbReference type="ARBA" id="ARBA00022964"/>
    </source>
</evidence>
<dbReference type="InterPro" id="IPR015889">
    <property type="entry name" value="Intradiol_dOase_core"/>
</dbReference>
<gene>
    <name evidence="5" type="primary">pcaG</name>
    <name evidence="5" type="ORF">NCTC1935_01620</name>
</gene>
<evidence type="ECO:0000256" key="1">
    <source>
        <dbReference type="ARBA" id="ARBA00007825"/>
    </source>
</evidence>
<evidence type="ECO:0000259" key="4">
    <source>
        <dbReference type="Pfam" id="PF00775"/>
    </source>
</evidence>
<dbReference type="EC" id="1.13.11.3" evidence="5"/>
<evidence type="ECO:0000256" key="3">
    <source>
        <dbReference type="ARBA" id="ARBA00023002"/>
    </source>
</evidence>
<dbReference type="EMBL" id="CAACYE010000005">
    <property type="protein sequence ID" value="VFA83793.1"/>
    <property type="molecule type" value="Genomic_DNA"/>
</dbReference>
<reference evidence="5" key="1">
    <citation type="submission" date="2019-02" db="EMBL/GenBank/DDBJ databases">
        <authorList>
            <consortium name="Pathogen Informatics"/>
        </authorList>
    </citation>
    <scope>NUCLEOTIDE SEQUENCE</scope>
    <source>
        <strain evidence="5">3012STDY6733949</strain>
    </source>
</reference>
<dbReference type="RefSeq" id="WP_137352834.1">
    <property type="nucleotide sequence ID" value="NZ_CAACYE020000001.1"/>
</dbReference>
<evidence type="ECO:0000313" key="5">
    <source>
        <dbReference type="EMBL" id="VFA83793.1"/>
    </source>
</evidence>
<protein>
    <submittedName>
        <fullName evidence="5">Protocatechuate 3,4-dioxygenase alpha chain</fullName>
        <ecNumber evidence="5">1.13.11.3</ecNumber>
    </submittedName>
</protein>
<dbReference type="InterPro" id="IPR000627">
    <property type="entry name" value="Intradiol_dOase_C"/>
</dbReference>
<dbReference type="PANTHER" id="PTHR33711">
    <property type="entry name" value="DIOXYGENASE, PUTATIVE (AFU_ORTHOLOGUE AFUA_2G02910)-RELATED"/>
    <property type="match status" value="1"/>
</dbReference>
<dbReference type="Gene3D" id="2.60.130.10">
    <property type="entry name" value="Aromatic compound dioxygenase"/>
    <property type="match status" value="1"/>
</dbReference>
<organism evidence="5">
    <name type="scientific">Nocardia farcinica</name>
    <dbReference type="NCBI Taxonomy" id="37329"/>
    <lineage>
        <taxon>Bacteria</taxon>
        <taxon>Bacillati</taxon>
        <taxon>Actinomycetota</taxon>
        <taxon>Actinomycetes</taxon>
        <taxon>Mycobacteriales</taxon>
        <taxon>Nocardiaceae</taxon>
        <taxon>Nocardia</taxon>
    </lineage>
</organism>
<name>A0A449GY19_NOCFR</name>
<proteinExistence type="inferred from homology"/>
<sequence length="185" mass="19646">MSTLAPTPGQTVGPFFGYALPFPGGAELVPAGYSRAIRLHGTVFDGAGEPVPDALIELWQADEHGGVPQAPGSRARDGWTFTGFGRAAVDDTGHYSFTTVPPGGTEPGRAPFFALTVFARGLLHRLFTRAYLPLDARAVAADPLLSTVPADRRATLIARPDPHGYVFDIRLQGPGETVFLDYGAR</sequence>
<accession>A0A449GY19</accession>